<gene>
    <name evidence="1" type="ORF">Nepgr_023966</name>
</gene>
<protein>
    <submittedName>
        <fullName evidence="1">Uncharacterized protein</fullName>
    </submittedName>
</protein>
<organism evidence="1 2">
    <name type="scientific">Nepenthes gracilis</name>
    <name type="common">Slender pitcher plant</name>
    <dbReference type="NCBI Taxonomy" id="150966"/>
    <lineage>
        <taxon>Eukaryota</taxon>
        <taxon>Viridiplantae</taxon>
        <taxon>Streptophyta</taxon>
        <taxon>Embryophyta</taxon>
        <taxon>Tracheophyta</taxon>
        <taxon>Spermatophyta</taxon>
        <taxon>Magnoliopsida</taxon>
        <taxon>eudicotyledons</taxon>
        <taxon>Gunneridae</taxon>
        <taxon>Pentapetalae</taxon>
        <taxon>Caryophyllales</taxon>
        <taxon>Nepenthaceae</taxon>
        <taxon>Nepenthes</taxon>
    </lineage>
</organism>
<sequence length="96" mass="10458">MLVGSRSRSGGAHVEMREVIVWSPPLSLALRFSGDIAHSKDTDRDDDLRVKPMMGRLGIPRMCKLWRATLRCGAEEGAVKHSGDGPCGALCELCHV</sequence>
<reference evidence="1" key="1">
    <citation type="submission" date="2023-05" db="EMBL/GenBank/DDBJ databases">
        <title>Nepenthes gracilis genome sequencing.</title>
        <authorList>
            <person name="Fukushima K."/>
        </authorList>
    </citation>
    <scope>NUCLEOTIDE SEQUENCE</scope>
    <source>
        <strain evidence="1">SING2019-196</strain>
    </source>
</reference>
<keyword evidence="2" id="KW-1185">Reference proteome</keyword>
<accession>A0AAD3XYC5</accession>
<proteinExistence type="predicted"/>
<dbReference type="Proteomes" id="UP001279734">
    <property type="component" value="Unassembled WGS sequence"/>
</dbReference>
<evidence type="ECO:0000313" key="2">
    <source>
        <dbReference type="Proteomes" id="UP001279734"/>
    </source>
</evidence>
<name>A0AAD3XYC5_NEPGR</name>
<dbReference type="AlphaFoldDB" id="A0AAD3XYC5"/>
<comment type="caution">
    <text evidence="1">The sequence shown here is derived from an EMBL/GenBank/DDBJ whole genome shotgun (WGS) entry which is preliminary data.</text>
</comment>
<evidence type="ECO:0000313" key="1">
    <source>
        <dbReference type="EMBL" id="GMH22123.1"/>
    </source>
</evidence>
<dbReference type="EMBL" id="BSYO01000024">
    <property type="protein sequence ID" value="GMH22123.1"/>
    <property type="molecule type" value="Genomic_DNA"/>
</dbReference>